<keyword evidence="2" id="KW-1185">Reference proteome</keyword>
<gene>
    <name evidence="1" type="ORF">RRG08_034985</name>
</gene>
<evidence type="ECO:0000313" key="2">
    <source>
        <dbReference type="Proteomes" id="UP001283361"/>
    </source>
</evidence>
<protein>
    <submittedName>
        <fullName evidence="1">Uncharacterized protein</fullName>
    </submittedName>
</protein>
<dbReference type="Proteomes" id="UP001283361">
    <property type="component" value="Unassembled WGS sequence"/>
</dbReference>
<name>A0AAE0Y2C8_9GAST</name>
<sequence length="109" mass="12386">MGYNTGQYNYHGIHYRSVQLSWDTIQVSASIMGYNTGQYNYHGIHYRSVQLSWDTIQVSTSIMGYNTGQYNYRGIQYSTAPPVPRALLTPAAIIAQRRSIPPSPLLKRL</sequence>
<dbReference type="AlphaFoldDB" id="A0AAE0Y2C8"/>
<accession>A0AAE0Y2C8</accession>
<evidence type="ECO:0000313" key="1">
    <source>
        <dbReference type="EMBL" id="KAK3730240.1"/>
    </source>
</evidence>
<proteinExistence type="predicted"/>
<organism evidence="1 2">
    <name type="scientific">Elysia crispata</name>
    <name type="common">lettuce slug</name>
    <dbReference type="NCBI Taxonomy" id="231223"/>
    <lineage>
        <taxon>Eukaryota</taxon>
        <taxon>Metazoa</taxon>
        <taxon>Spiralia</taxon>
        <taxon>Lophotrochozoa</taxon>
        <taxon>Mollusca</taxon>
        <taxon>Gastropoda</taxon>
        <taxon>Heterobranchia</taxon>
        <taxon>Euthyneura</taxon>
        <taxon>Panpulmonata</taxon>
        <taxon>Sacoglossa</taxon>
        <taxon>Placobranchoidea</taxon>
        <taxon>Plakobranchidae</taxon>
        <taxon>Elysia</taxon>
    </lineage>
</organism>
<dbReference type="EMBL" id="JAWDGP010007087">
    <property type="protein sequence ID" value="KAK3730240.1"/>
    <property type="molecule type" value="Genomic_DNA"/>
</dbReference>
<reference evidence="1" key="1">
    <citation type="journal article" date="2023" name="G3 (Bethesda)">
        <title>A reference genome for the long-term kleptoplast-retaining sea slug Elysia crispata morphotype clarki.</title>
        <authorList>
            <person name="Eastman K.E."/>
            <person name="Pendleton A.L."/>
            <person name="Shaikh M.A."/>
            <person name="Suttiyut T."/>
            <person name="Ogas R."/>
            <person name="Tomko P."/>
            <person name="Gavelis G."/>
            <person name="Widhalm J.R."/>
            <person name="Wisecaver J.H."/>
        </authorList>
    </citation>
    <scope>NUCLEOTIDE SEQUENCE</scope>
    <source>
        <strain evidence="1">ECLA1</strain>
    </source>
</reference>
<comment type="caution">
    <text evidence="1">The sequence shown here is derived from an EMBL/GenBank/DDBJ whole genome shotgun (WGS) entry which is preliminary data.</text>
</comment>